<keyword evidence="4" id="KW-0813">Transport</keyword>
<keyword evidence="4" id="KW-0460">Magnesium</keyword>
<organism evidence="7 8">
    <name type="scientific">Prymnesium parvum</name>
    <name type="common">Toxic golden alga</name>
    <dbReference type="NCBI Taxonomy" id="97485"/>
    <lineage>
        <taxon>Eukaryota</taxon>
        <taxon>Haptista</taxon>
        <taxon>Haptophyta</taxon>
        <taxon>Prymnesiophyceae</taxon>
        <taxon>Prymnesiales</taxon>
        <taxon>Prymnesiaceae</taxon>
        <taxon>Prymnesium</taxon>
    </lineage>
</organism>
<dbReference type="GO" id="GO:0043001">
    <property type="term" value="P:Golgi to plasma membrane protein transport"/>
    <property type="evidence" value="ECO:0007669"/>
    <property type="project" value="TreeGrafter"/>
</dbReference>
<dbReference type="GO" id="GO:0046872">
    <property type="term" value="F:metal ion binding"/>
    <property type="evidence" value="ECO:0007669"/>
    <property type="project" value="UniProtKB-UniRule"/>
</dbReference>
<feature type="coiled-coil region" evidence="5">
    <location>
        <begin position="531"/>
        <end position="558"/>
    </location>
</feature>
<keyword evidence="4" id="KW-0931">ER-Golgi transport</keyword>
<dbReference type="SMART" id="SM00382">
    <property type="entry name" value="AAA"/>
    <property type="match status" value="1"/>
</dbReference>
<comment type="caution">
    <text evidence="7">The sequence shown here is derived from an EMBL/GenBank/DDBJ whole genome shotgun (WGS) entry which is preliminary data.</text>
</comment>
<evidence type="ECO:0000259" key="6">
    <source>
        <dbReference type="SMART" id="SM00382"/>
    </source>
</evidence>
<dbReference type="Gene3D" id="3.40.50.300">
    <property type="entry name" value="P-loop containing nucleotide triphosphate hydrolases"/>
    <property type="match status" value="1"/>
</dbReference>
<proteinExistence type="inferred from homology"/>
<keyword evidence="3 4" id="KW-0067">ATP-binding</keyword>
<keyword evidence="5" id="KW-0175">Coiled coil</keyword>
<name>A0AB34JR49_PRYPA</name>
<keyword evidence="4" id="KW-0479">Metal-binding</keyword>
<evidence type="ECO:0000313" key="8">
    <source>
        <dbReference type="Proteomes" id="UP001515480"/>
    </source>
</evidence>
<protein>
    <recommendedName>
        <fullName evidence="4">Vesicle-fusing ATPase</fullName>
        <ecNumber evidence="4">3.6.4.6</ecNumber>
    </recommendedName>
</protein>
<comment type="function">
    <text evidence="4">Required for vesicle-mediated transport. Catalyzes the fusion of transport vesicles within the Golgi cisternae. Is also required for transport from the endoplasmic reticulum to the Golgi stack. Seems to function as a fusion protein required for the delivery of cargo proteins to all compartments of the Golgi stack independent of vesicle origin.</text>
</comment>
<feature type="domain" description="AAA+ ATPase" evidence="6">
    <location>
        <begin position="301"/>
        <end position="449"/>
    </location>
</feature>
<evidence type="ECO:0000256" key="5">
    <source>
        <dbReference type="SAM" id="Coils"/>
    </source>
</evidence>
<reference evidence="7 8" key="1">
    <citation type="journal article" date="2024" name="Science">
        <title>Giant polyketide synthase enzymes in the biosynthesis of giant marine polyether toxins.</title>
        <authorList>
            <person name="Fallon T.R."/>
            <person name="Shende V.V."/>
            <person name="Wierzbicki I.H."/>
            <person name="Pendleton A.L."/>
            <person name="Watervoot N.F."/>
            <person name="Auber R.P."/>
            <person name="Gonzalez D.J."/>
            <person name="Wisecaver J.H."/>
            <person name="Moore B.S."/>
        </authorList>
    </citation>
    <scope>NUCLEOTIDE SEQUENCE [LARGE SCALE GENOMIC DNA]</scope>
    <source>
        <strain evidence="7 8">12B1</strain>
    </source>
</reference>
<evidence type="ECO:0000256" key="3">
    <source>
        <dbReference type="ARBA" id="ARBA00022840"/>
    </source>
</evidence>
<dbReference type="FunFam" id="3.40.50.300:FF:000154">
    <property type="entry name" value="Vesicle-fusing ATPase 1"/>
    <property type="match status" value="1"/>
</dbReference>
<comment type="similarity">
    <text evidence="1 4">Belongs to the AAA ATPase family.</text>
</comment>
<dbReference type="InterPro" id="IPR027417">
    <property type="entry name" value="P-loop_NTPase"/>
</dbReference>
<keyword evidence="4" id="KW-0378">Hydrolase</keyword>
<dbReference type="GO" id="GO:0005795">
    <property type="term" value="C:Golgi stack"/>
    <property type="evidence" value="ECO:0007669"/>
    <property type="project" value="TreeGrafter"/>
</dbReference>
<dbReference type="GO" id="GO:0006891">
    <property type="term" value="P:intra-Golgi vesicle-mediated transport"/>
    <property type="evidence" value="ECO:0007669"/>
    <property type="project" value="TreeGrafter"/>
</dbReference>
<dbReference type="Proteomes" id="UP001515480">
    <property type="component" value="Unassembled WGS sequence"/>
</dbReference>
<keyword evidence="2 4" id="KW-0547">Nucleotide-binding</keyword>
<dbReference type="InterPro" id="IPR039812">
    <property type="entry name" value="Vesicle-fus_ATPase"/>
</dbReference>
<evidence type="ECO:0000256" key="2">
    <source>
        <dbReference type="ARBA" id="ARBA00022741"/>
    </source>
</evidence>
<dbReference type="GO" id="GO:0035494">
    <property type="term" value="P:SNARE complex disassembly"/>
    <property type="evidence" value="ECO:0007669"/>
    <property type="project" value="InterPro"/>
</dbReference>
<evidence type="ECO:0000256" key="1">
    <source>
        <dbReference type="ARBA" id="ARBA00006914"/>
    </source>
</evidence>
<dbReference type="GO" id="GO:0005524">
    <property type="term" value="F:ATP binding"/>
    <property type="evidence" value="ECO:0007669"/>
    <property type="project" value="UniProtKB-UniRule"/>
</dbReference>
<dbReference type="Gene3D" id="1.10.8.60">
    <property type="match status" value="1"/>
</dbReference>
<evidence type="ECO:0000313" key="7">
    <source>
        <dbReference type="EMBL" id="KAL1524519.1"/>
    </source>
</evidence>
<dbReference type="InterPro" id="IPR003959">
    <property type="entry name" value="ATPase_AAA_core"/>
</dbReference>
<dbReference type="GO" id="GO:0016887">
    <property type="term" value="F:ATP hydrolysis activity"/>
    <property type="evidence" value="ECO:0007669"/>
    <property type="project" value="InterPro"/>
</dbReference>
<keyword evidence="4" id="KW-0963">Cytoplasm</keyword>
<dbReference type="PANTHER" id="PTHR23078">
    <property type="entry name" value="VESICULAR-FUSION PROTEIN NSF"/>
    <property type="match status" value="1"/>
</dbReference>
<dbReference type="SUPFAM" id="SSF52540">
    <property type="entry name" value="P-loop containing nucleoside triphosphate hydrolases"/>
    <property type="match status" value="1"/>
</dbReference>
<dbReference type="InterPro" id="IPR003593">
    <property type="entry name" value="AAA+_ATPase"/>
</dbReference>
<dbReference type="EMBL" id="JBGBPQ010000005">
    <property type="protein sequence ID" value="KAL1524519.1"/>
    <property type="molecule type" value="Genomic_DNA"/>
</dbReference>
<sequence>MLTLLLASLHNVAPAVRPLPVLNRFGKLPPPSSPSLLEAVARAAREALTGDEHCGKERDGSWCEDSAKAGVIEACRGLRGQKQAWWLSAPRPLRSVTSSGDRYEVSIVCLPGGQVLPAAAYPSGSVLICQPLLGKVVCRRLRLESDGKKPVELMNRQLMQGAKAPLMLFGGSCLEWSSAPGIASAFLQVVLLPPTSRLPKDCGIGWSRPPTEGCNGNEETVLGAVIQVTSADDLLKVSKPVSEEWWEAQQKSGPPEDAPSMLNRLRNSVGGLDAQLATVVRRALASRLYPPALTRELGLSPVCGMLLYGPPGCGKTLLAREIAAALGAREPKIVNGPEMMSKYVGESESFIRNLFAEAELEQAERGDESALHVIVLDELDAFARERGSLKGDTSGIRDSVINQLLAKMDGVEALDNILVVGLTNRMELIDPALLRSGRLEVHVRVDLPDLEGRQQIINIHSAKLRSRGCLDVEASAALGSGALAAATKGYSGAEIAGLLRSACSFTLERYVDDALLEGWTPGALREDHTKSRFLEVTLDDIRQALNEMEKDNLGSQRRLNWLRRRWKLRTLERLTRKAIATSLKANQPS</sequence>
<dbReference type="EC" id="3.6.4.6" evidence="4"/>
<dbReference type="PANTHER" id="PTHR23078:SF3">
    <property type="entry name" value="VESICLE-FUSING ATPASE"/>
    <property type="match status" value="1"/>
</dbReference>
<dbReference type="Pfam" id="PF00004">
    <property type="entry name" value="AAA"/>
    <property type="match status" value="1"/>
</dbReference>
<comment type="cofactor">
    <cofactor evidence="4">
        <name>Mg(2+)</name>
        <dbReference type="ChEBI" id="CHEBI:18420"/>
    </cofactor>
    <text evidence="4">Binds 1 Mg(2+) ion per subunit.</text>
</comment>
<accession>A0AB34JR49</accession>
<keyword evidence="8" id="KW-1185">Reference proteome</keyword>
<keyword evidence="4" id="KW-0653">Protein transport</keyword>
<comment type="subcellular location">
    <subcellularLocation>
        <location evidence="4">Cytoplasm</location>
    </subcellularLocation>
</comment>
<evidence type="ECO:0000256" key="4">
    <source>
        <dbReference type="RuleBase" id="RU367045"/>
    </source>
</evidence>
<gene>
    <name evidence="7" type="ORF">AB1Y20_019412</name>
</gene>
<dbReference type="AlphaFoldDB" id="A0AB34JR49"/>
<comment type="catalytic activity">
    <reaction evidence="4">
        <text>ATP + H2O = ADP + phosphate + H(+)</text>
        <dbReference type="Rhea" id="RHEA:13065"/>
        <dbReference type="ChEBI" id="CHEBI:15377"/>
        <dbReference type="ChEBI" id="CHEBI:15378"/>
        <dbReference type="ChEBI" id="CHEBI:30616"/>
        <dbReference type="ChEBI" id="CHEBI:43474"/>
        <dbReference type="ChEBI" id="CHEBI:456216"/>
        <dbReference type="EC" id="3.6.4.6"/>
    </reaction>
</comment>